<evidence type="ECO:0000313" key="2">
    <source>
        <dbReference type="EMBL" id="KAF7673484.1"/>
    </source>
</evidence>
<dbReference type="AlphaFoldDB" id="A0A8H7EAG2"/>
<dbReference type="RefSeq" id="XP_038783819.1">
    <property type="nucleotide sequence ID" value="XM_038933854.1"/>
</dbReference>
<evidence type="ECO:0000313" key="1">
    <source>
        <dbReference type="EMBL" id="KAF7670681.1"/>
    </source>
</evidence>
<reference evidence="1" key="2">
    <citation type="submission" date="2020-08" db="EMBL/GenBank/DDBJ databases">
        <title>Draft Genome Sequence of Cumin Blight Pathogen Alternaria burnsii.</title>
        <authorList>
            <person name="Feng Z."/>
        </authorList>
    </citation>
    <scope>NUCLEOTIDE SEQUENCE</scope>
    <source>
        <strain evidence="1">CBS107.38</strain>
    </source>
</reference>
<dbReference type="EMBL" id="JAAABM010000013">
    <property type="protein sequence ID" value="KAF7673484.1"/>
    <property type="molecule type" value="Genomic_DNA"/>
</dbReference>
<gene>
    <name evidence="2" type="ORF">GT037_008807</name>
    <name evidence="1" type="ORF">GT037_011260</name>
</gene>
<accession>A0A8H7EAG2</accession>
<evidence type="ECO:0000313" key="3">
    <source>
        <dbReference type="Proteomes" id="UP000596902"/>
    </source>
</evidence>
<reference evidence="1" key="1">
    <citation type="submission" date="2020-01" db="EMBL/GenBank/DDBJ databases">
        <authorList>
            <person name="Feng Z.H.Z."/>
        </authorList>
    </citation>
    <scope>NUCLEOTIDE SEQUENCE</scope>
    <source>
        <strain evidence="1">CBS107.38</strain>
    </source>
</reference>
<comment type="caution">
    <text evidence="1">The sequence shown here is derived from an EMBL/GenBank/DDBJ whole genome shotgun (WGS) entry which is preliminary data.</text>
</comment>
<dbReference type="EMBL" id="JAAABM010000030">
    <property type="protein sequence ID" value="KAF7670681.1"/>
    <property type="molecule type" value="Genomic_DNA"/>
</dbReference>
<organism evidence="1 3">
    <name type="scientific">Alternaria burnsii</name>
    <dbReference type="NCBI Taxonomy" id="1187904"/>
    <lineage>
        <taxon>Eukaryota</taxon>
        <taxon>Fungi</taxon>
        <taxon>Dikarya</taxon>
        <taxon>Ascomycota</taxon>
        <taxon>Pezizomycotina</taxon>
        <taxon>Dothideomycetes</taxon>
        <taxon>Pleosporomycetidae</taxon>
        <taxon>Pleosporales</taxon>
        <taxon>Pleosporineae</taxon>
        <taxon>Pleosporaceae</taxon>
        <taxon>Alternaria</taxon>
        <taxon>Alternaria sect. Alternaria</taxon>
    </lineage>
</organism>
<feature type="non-terminal residue" evidence="1">
    <location>
        <position position="1"/>
    </location>
</feature>
<dbReference type="GeneID" id="62207032"/>
<protein>
    <submittedName>
        <fullName evidence="1">Uncharacterized protein</fullName>
    </submittedName>
</protein>
<keyword evidence="3" id="KW-1185">Reference proteome</keyword>
<name>A0A8H7EAG2_9PLEO</name>
<dbReference type="Proteomes" id="UP000596902">
    <property type="component" value="Unassembled WGS sequence"/>
</dbReference>
<proteinExistence type="predicted"/>
<sequence>AASKGGTIAQIGHLLGQLLTFFCCLLFHHIQSLLPLCRLHAFSFSQLHCHEFVLHPSQVDQVSREEDFKYVWLALKLSLLLSRYRTQ</sequence>